<dbReference type="InterPro" id="IPR000504">
    <property type="entry name" value="RRM_dom"/>
</dbReference>
<evidence type="ECO:0000256" key="1">
    <source>
        <dbReference type="PROSITE-ProRule" id="PRU00176"/>
    </source>
</evidence>
<keyword evidence="5" id="KW-1185">Reference proteome</keyword>
<dbReference type="EMBL" id="BSXU01000526">
    <property type="protein sequence ID" value="GMG20999.1"/>
    <property type="molecule type" value="Genomic_DNA"/>
</dbReference>
<dbReference type="PROSITE" id="PS50102">
    <property type="entry name" value="RRM"/>
    <property type="match status" value="1"/>
</dbReference>
<dbReference type="SMART" id="SM00360">
    <property type="entry name" value="RRM"/>
    <property type="match status" value="1"/>
</dbReference>
<dbReference type="InterPro" id="IPR012677">
    <property type="entry name" value="Nucleotide-bd_a/b_plait_sf"/>
</dbReference>
<name>A0A9W6YND7_AMBMO</name>
<dbReference type="GO" id="GO:0005634">
    <property type="term" value="C:nucleus"/>
    <property type="evidence" value="ECO:0007669"/>
    <property type="project" value="InterPro"/>
</dbReference>
<dbReference type="GO" id="GO:0005737">
    <property type="term" value="C:cytoplasm"/>
    <property type="evidence" value="ECO:0007669"/>
    <property type="project" value="InterPro"/>
</dbReference>
<dbReference type="Pfam" id="PF00076">
    <property type="entry name" value="RRM_1"/>
    <property type="match status" value="1"/>
</dbReference>
<evidence type="ECO:0000313" key="4">
    <source>
        <dbReference type="EMBL" id="GMG20999.1"/>
    </source>
</evidence>
<dbReference type="PANTHER" id="PTHR45894">
    <property type="entry name" value="RNA-BINDING PROTEIN 8A"/>
    <property type="match status" value="1"/>
</dbReference>
<feature type="region of interest" description="Disordered" evidence="2">
    <location>
        <begin position="87"/>
        <end position="115"/>
    </location>
</feature>
<dbReference type="GO" id="GO:0006396">
    <property type="term" value="P:RNA processing"/>
    <property type="evidence" value="ECO:0007669"/>
    <property type="project" value="InterPro"/>
</dbReference>
<organism evidence="4 5">
    <name type="scientific">Ambrosiozyma monospora</name>
    <name type="common">Yeast</name>
    <name type="synonym">Endomycopsis monosporus</name>
    <dbReference type="NCBI Taxonomy" id="43982"/>
    <lineage>
        <taxon>Eukaryota</taxon>
        <taxon>Fungi</taxon>
        <taxon>Dikarya</taxon>
        <taxon>Ascomycota</taxon>
        <taxon>Saccharomycotina</taxon>
        <taxon>Pichiomycetes</taxon>
        <taxon>Pichiales</taxon>
        <taxon>Pichiaceae</taxon>
        <taxon>Ambrosiozyma</taxon>
    </lineage>
</organism>
<comment type="caution">
    <text evidence="4">The sequence shown here is derived from an EMBL/GenBank/DDBJ whole genome shotgun (WGS) entry which is preliminary data.</text>
</comment>
<dbReference type="AlphaFoldDB" id="A0A9W6YND7"/>
<dbReference type="GO" id="GO:0003723">
    <property type="term" value="F:RNA binding"/>
    <property type="evidence" value="ECO:0007669"/>
    <property type="project" value="UniProtKB-UniRule"/>
</dbReference>
<sequence>MITNLHEETSEDDVLDALEYQGAKVTNLHLNLDKQTGYCIGYALAELETLEDCQKVLSGNGNQLEIMGNKINIDFAFTKLPEKKTGYGSSRFGRNHGHVGHTSGHYDRSRSPVRS</sequence>
<reference evidence="4" key="1">
    <citation type="submission" date="2023-04" db="EMBL/GenBank/DDBJ databases">
        <title>Ambrosiozyma monospora NBRC 1965.</title>
        <authorList>
            <person name="Ichikawa N."/>
            <person name="Sato H."/>
            <person name="Tonouchi N."/>
        </authorList>
    </citation>
    <scope>NUCLEOTIDE SEQUENCE</scope>
    <source>
        <strain evidence="4">NBRC 1965</strain>
    </source>
</reference>
<dbReference type="Gene3D" id="3.30.70.330">
    <property type="match status" value="1"/>
</dbReference>
<proteinExistence type="predicted"/>
<accession>A0A9W6YND7</accession>
<dbReference type="OrthoDB" id="15688at2759"/>
<dbReference type="Proteomes" id="UP001165063">
    <property type="component" value="Unassembled WGS sequence"/>
</dbReference>
<evidence type="ECO:0000256" key="2">
    <source>
        <dbReference type="SAM" id="MobiDB-lite"/>
    </source>
</evidence>
<gene>
    <name evidence="4" type="ORF">Amon01_000165000</name>
</gene>
<keyword evidence="1" id="KW-0694">RNA-binding</keyword>
<dbReference type="InterPro" id="IPR035979">
    <property type="entry name" value="RBD_domain_sf"/>
</dbReference>
<feature type="domain" description="RRM" evidence="3">
    <location>
        <begin position="1"/>
        <end position="78"/>
    </location>
</feature>
<evidence type="ECO:0000259" key="3">
    <source>
        <dbReference type="PROSITE" id="PS50102"/>
    </source>
</evidence>
<protein>
    <submittedName>
        <fullName evidence="4">Unnamed protein product</fullName>
    </submittedName>
</protein>
<feature type="compositionally biased region" description="Basic and acidic residues" evidence="2">
    <location>
        <begin position="104"/>
        <end position="115"/>
    </location>
</feature>
<evidence type="ECO:0000313" key="5">
    <source>
        <dbReference type="Proteomes" id="UP001165063"/>
    </source>
</evidence>
<dbReference type="SUPFAM" id="SSF54928">
    <property type="entry name" value="RNA-binding domain, RBD"/>
    <property type="match status" value="1"/>
</dbReference>
<dbReference type="InterPro" id="IPR008111">
    <property type="entry name" value="RNA-bd_8"/>
</dbReference>